<organism evidence="2 3">
    <name type="scientific">Hoylesella buccalis DNF00853</name>
    <dbReference type="NCBI Taxonomy" id="1401074"/>
    <lineage>
        <taxon>Bacteria</taxon>
        <taxon>Pseudomonadati</taxon>
        <taxon>Bacteroidota</taxon>
        <taxon>Bacteroidia</taxon>
        <taxon>Bacteroidales</taxon>
        <taxon>Prevotellaceae</taxon>
        <taxon>Hoylesella</taxon>
    </lineage>
</organism>
<dbReference type="EMBL" id="JRNN01000097">
    <property type="protein sequence ID" value="KGF32848.1"/>
    <property type="molecule type" value="Genomic_DNA"/>
</dbReference>
<dbReference type="InterPro" id="IPR005583">
    <property type="entry name" value="YaaA"/>
</dbReference>
<dbReference type="HAMAP" id="MF_00652">
    <property type="entry name" value="UPF0246"/>
    <property type="match status" value="1"/>
</dbReference>
<comment type="caution">
    <text evidence="2">The sequence shown here is derived from an EMBL/GenBank/DDBJ whole genome shotgun (WGS) entry which is preliminary data.</text>
</comment>
<dbReference type="PANTHER" id="PTHR30283:SF4">
    <property type="entry name" value="PEROXIDE STRESS RESISTANCE PROTEIN YAAA"/>
    <property type="match status" value="1"/>
</dbReference>
<name>A0A095ZDY6_9BACT</name>
<dbReference type="Proteomes" id="UP000029556">
    <property type="component" value="Unassembled WGS sequence"/>
</dbReference>
<evidence type="ECO:0000256" key="1">
    <source>
        <dbReference type="HAMAP-Rule" id="MF_00652"/>
    </source>
</evidence>
<dbReference type="GO" id="GO:0005829">
    <property type="term" value="C:cytosol"/>
    <property type="evidence" value="ECO:0007669"/>
    <property type="project" value="TreeGrafter"/>
</dbReference>
<dbReference type="GO" id="GO:0033194">
    <property type="term" value="P:response to hydroperoxide"/>
    <property type="evidence" value="ECO:0007669"/>
    <property type="project" value="TreeGrafter"/>
</dbReference>
<dbReference type="RefSeq" id="WP_036875085.1">
    <property type="nucleotide sequence ID" value="NZ_JRNN01000097.1"/>
</dbReference>
<proteinExistence type="inferred from homology"/>
<protein>
    <recommendedName>
        <fullName evidence="1">UPF0246 protein HMPREF2137_12620</fullName>
    </recommendedName>
</protein>
<sequence length="253" mass="29129">MQILLSCAKDMTDTAAATDLGTTQPIFQREAEQTAVQLTRYSADELAEMLHVNPQLAALNKLRYAHFLDPGPTLQAAWAYHGIAFKKLDAVTMTAQQLLYAERHLWITSFLYGLLRPLNGIKNYRLEGNVRLPEYDDQTMFDFWKPRLTDVLIQSVLDDDGILLNVASGEMKNLFDWKRIRKAVRIIEPTFKVRKGDKLRTIVVYTKMCRGAMARHVIVQQTHNPNSLKAFEYEGFAYDEQESKGDYWVFTML</sequence>
<evidence type="ECO:0000313" key="3">
    <source>
        <dbReference type="Proteomes" id="UP000029556"/>
    </source>
</evidence>
<dbReference type="Pfam" id="PF03883">
    <property type="entry name" value="H2O2_YaaD"/>
    <property type="match status" value="1"/>
</dbReference>
<comment type="similarity">
    <text evidence="1">Belongs to the UPF0246 family.</text>
</comment>
<dbReference type="OrthoDB" id="9777133at2"/>
<evidence type="ECO:0000313" key="2">
    <source>
        <dbReference type="EMBL" id="KGF32848.1"/>
    </source>
</evidence>
<reference evidence="2 3" key="1">
    <citation type="submission" date="2014-07" db="EMBL/GenBank/DDBJ databases">
        <authorList>
            <person name="McCorrison J."/>
            <person name="Sanka R."/>
            <person name="Torralba M."/>
            <person name="Gillis M."/>
            <person name="Haft D.H."/>
            <person name="Methe B."/>
            <person name="Sutton G."/>
            <person name="Nelson K.E."/>
        </authorList>
    </citation>
    <scope>NUCLEOTIDE SEQUENCE [LARGE SCALE GENOMIC DNA]</scope>
    <source>
        <strain evidence="2 3">DNF00853</strain>
    </source>
</reference>
<dbReference type="AlphaFoldDB" id="A0A095ZDY6"/>
<gene>
    <name evidence="2" type="ORF">HMPREF2137_12620</name>
</gene>
<accession>A0A095ZDY6</accession>
<dbReference type="PANTHER" id="PTHR30283">
    <property type="entry name" value="PEROXIDE STRESS RESPONSE PROTEIN YAAA"/>
    <property type="match status" value="1"/>
</dbReference>